<name>A0A087BWQ8_9BIFI</name>
<feature type="compositionally biased region" description="Polar residues" evidence="1">
    <location>
        <begin position="41"/>
        <end position="56"/>
    </location>
</feature>
<keyword evidence="2" id="KW-0812">Transmembrane</keyword>
<evidence type="ECO:0000256" key="2">
    <source>
        <dbReference type="SAM" id="Phobius"/>
    </source>
</evidence>
<dbReference type="Proteomes" id="UP000029082">
    <property type="component" value="Unassembled WGS sequence"/>
</dbReference>
<evidence type="ECO:0000256" key="1">
    <source>
        <dbReference type="SAM" id="MobiDB-lite"/>
    </source>
</evidence>
<organism evidence="3 4">
    <name type="scientific">Bifidobacterium mongoliense DSM 21395</name>
    <dbReference type="NCBI Taxonomy" id="1437603"/>
    <lineage>
        <taxon>Bacteria</taxon>
        <taxon>Bacillati</taxon>
        <taxon>Actinomycetota</taxon>
        <taxon>Actinomycetes</taxon>
        <taxon>Bifidobacteriales</taxon>
        <taxon>Bifidobacteriaceae</taxon>
        <taxon>Bifidobacterium</taxon>
    </lineage>
</organism>
<gene>
    <name evidence="3" type="ORF">BMON_0881</name>
</gene>
<sequence>MSKSQSSHRGVTIVVVAAALVIALAFVSAFIWPGWALNTATEKQPSSQSKSTSEPTEPTIKPKDLPADASELLKAMPDSVLNYARVEAVPSADWTGASPLEEYSLSYGTGDDAKNVSLVVGQWSSADAAKQQYDTLTGNMKGTELGSGSVKVSGNTTGSYLAKTDDADPSKAIAVWQNDTVVFQAKGAKAAVERFYQHFPL</sequence>
<feature type="transmembrane region" description="Helical" evidence="2">
    <location>
        <begin position="12"/>
        <end position="35"/>
    </location>
</feature>
<accession>A0A087BWQ8</accession>
<dbReference type="STRING" id="1437603.GCA_000771525_00723"/>
<keyword evidence="2" id="KW-1133">Transmembrane helix</keyword>
<evidence type="ECO:0000313" key="4">
    <source>
        <dbReference type="Proteomes" id="UP000029082"/>
    </source>
</evidence>
<dbReference type="RefSeq" id="WP_033511617.1">
    <property type="nucleotide sequence ID" value="NZ_JDUO01000002.1"/>
</dbReference>
<dbReference type="AlphaFoldDB" id="A0A087BWQ8"/>
<protein>
    <submittedName>
        <fullName evidence="3">Membrane protein</fullName>
    </submittedName>
</protein>
<feature type="region of interest" description="Disordered" evidence="1">
    <location>
        <begin position="41"/>
        <end position="65"/>
    </location>
</feature>
<keyword evidence="4" id="KW-1185">Reference proteome</keyword>
<proteinExistence type="predicted"/>
<keyword evidence="2" id="KW-0472">Membrane</keyword>
<comment type="caution">
    <text evidence="3">The sequence shown here is derived from an EMBL/GenBank/DDBJ whole genome shotgun (WGS) entry which is preliminary data.</text>
</comment>
<dbReference type="GeneID" id="93093964"/>
<evidence type="ECO:0000313" key="3">
    <source>
        <dbReference type="EMBL" id="KFI75458.1"/>
    </source>
</evidence>
<dbReference type="eggNOG" id="ENOG5033B3F">
    <property type="taxonomic scope" value="Bacteria"/>
</dbReference>
<dbReference type="OrthoDB" id="3242799at2"/>
<reference evidence="3 4" key="1">
    <citation type="submission" date="2014-03" db="EMBL/GenBank/DDBJ databases">
        <title>Genomics of Bifidobacteria.</title>
        <authorList>
            <person name="Ventura M."/>
            <person name="Milani C."/>
            <person name="Lugli G.A."/>
        </authorList>
    </citation>
    <scope>NUCLEOTIDE SEQUENCE [LARGE SCALE GENOMIC DNA]</scope>
    <source>
        <strain evidence="3 4">DSM 21395</strain>
    </source>
</reference>
<dbReference type="EMBL" id="JGZE01000018">
    <property type="protein sequence ID" value="KFI75458.1"/>
    <property type="molecule type" value="Genomic_DNA"/>
</dbReference>